<feature type="compositionally biased region" description="Polar residues" evidence="1">
    <location>
        <begin position="204"/>
        <end position="218"/>
    </location>
</feature>
<protein>
    <recommendedName>
        <fullName evidence="4">No apical meristem-associated C-terminal domain-containing protein</fullName>
    </recommendedName>
</protein>
<dbReference type="STRING" id="27349.A0A0L6VAH4"/>
<feature type="compositionally biased region" description="Basic and acidic residues" evidence="1">
    <location>
        <begin position="158"/>
        <end position="173"/>
    </location>
</feature>
<evidence type="ECO:0008006" key="4">
    <source>
        <dbReference type="Google" id="ProtNLM"/>
    </source>
</evidence>
<reference evidence="2 3" key="1">
    <citation type="submission" date="2015-08" db="EMBL/GenBank/DDBJ databases">
        <title>Next Generation Sequencing and Analysis of the Genome of Puccinia sorghi L Schw, the Causal Agent of Maize Common Rust.</title>
        <authorList>
            <person name="Rochi L."/>
            <person name="Burguener G."/>
            <person name="Darino M."/>
            <person name="Turjanski A."/>
            <person name="Kreff E."/>
            <person name="Dieguez M.J."/>
            <person name="Sacco F."/>
        </authorList>
    </citation>
    <scope>NUCLEOTIDE SEQUENCE [LARGE SCALE GENOMIC DNA]</scope>
    <source>
        <strain evidence="2 3">RO10H11247</strain>
    </source>
</reference>
<sequence>MPQKGTPKPKKQTPKKLSIPRKSKKNRGNNSLEDDAFDKTASHLKKEDYLVIIEWLNIKQNYNSCIGTGKAPAVGCPAKVHTKSIATGFGFTNEDQKVGISTIDEKLESMCPHYNTMSDLMGGQEFIPWFKSSDMECKNDFDEDVVIPGVIGKKVEKKWADDTNKSDEGKGNQEEFQPSGQLNKQGRPAINNKTTGIMLEKGKNSSSSEILPSGQLTPSEKVGHQTVRTSTPRVEPHQRKLKILSNHTRKMASALRYLNLSMELGEKKLDHRIKMEEKNLGLEKEEKEKYWSFDMTKLEQLASQEHIGKKYDLITQCVVSGKSTDQEIDQMANLFK</sequence>
<evidence type="ECO:0000313" key="3">
    <source>
        <dbReference type="Proteomes" id="UP000037035"/>
    </source>
</evidence>
<feature type="region of interest" description="Disordered" evidence="1">
    <location>
        <begin position="1"/>
        <end position="34"/>
    </location>
</feature>
<comment type="caution">
    <text evidence="2">The sequence shown here is derived from an EMBL/GenBank/DDBJ whole genome shotgun (WGS) entry which is preliminary data.</text>
</comment>
<organism evidence="2 3">
    <name type="scientific">Puccinia sorghi</name>
    <dbReference type="NCBI Taxonomy" id="27349"/>
    <lineage>
        <taxon>Eukaryota</taxon>
        <taxon>Fungi</taxon>
        <taxon>Dikarya</taxon>
        <taxon>Basidiomycota</taxon>
        <taxon>Pucciniomycotina</taxon>
        <taxon>Pucciniomycetes</taxon>
        <taxon>Pucciniales</taxon>
        <taxon>Pucciniaceae</taxon>
        <taxon>Puccinia</taxon>
    </lineage>
</organism>
<proteinExistence type="predicted"/>
<evidence type="ECO:0000313" key="2">
    <source>
        <dbReference type="EMBL" id="KNZ57748.1"/>
    </source>
</evidence>
<dbReference type="EMBL" id="LAVV01006929">
    <property type="protein sequence ID" value="KNZ57748.1"/>
    <property type="molecule type" value="Genomic_DNA"/>
</dbReference>
<evidence type="ECO:0000256" key="1">
    <source>
        <dbReference type="SAM" id="MobiDB-lite"/>
    </source>
</evidence>
<feature type="region of interest" description="Disordered" evidence="1">
    <location>
        <begin position="158"/>
        <end position="233"/>
    </location>
</feature>
<keyword evidence="3" id="KW-1185">Reference proteome</keyword>
<dbReference type="AlphaFoldDB" id="A0A0L6VAH4"/>
<name>A0A0L6VAH4_9BASI</name>
<dbReference type="OrthoDB" id="2414509at2759"/>
<dbReference type="Proteomes" id="UP000037035">
    <property type="component" value="Unassembled WGS sequence"/>
</dbReference>
<feature type="compositionally biased region" description="Polar residues" evidence="1">
    <location>
        <begin position="174"/>
        <end position="184"/>
    </location>
</feature>
<feature type="compositionally biased region" description="Basic residues" evidence="1">
    <location>
        <begin position="7"/>
        <end position="27"/>
    </location>
</feature>
<gene>
    <name evidence="2" type="ORF">VP01_2082g4</name>
</gene>
<dbReference type="VEuPathDB" id="FungiDB:VP01_2082g4"/>
<accession>A0A0L6VAH4</accession>